<gene>
    <name evidence="1" type="ORF">HINF_LOCUS13381</name>
</gene>
<accession>A0ABP1HIJ1</accession>
<dbReference type="Proteomes" id="UP001642409">
    <property type="component" value="Unassembled WGS sequence"/>
</dbReference>
<dbReference type="EMBL" id="CAXDID020000031">
    <property type="protein sequence ID" value="CAL5994090.1"/>
    <property type="molecule type" value="Genomic_DNA"/>
</dbReference>
<proteinExistence type="predicted"/>
<comment type="caution">
    <text evidence="1">The sequence shown here is derived from an EMBL/GenBank/DDBJ whole genome shotgun (WGS) entry which is preliminary data.</text>
</comment>
<organism evidence="1 2">
    <name type="scientific">Hexamita inflata</name>
    <dbReference type="NCBI Taxonomy" id="28002"/>
    <lineage>
        <taxon>Eukaryota</taxon>
        <taxon>Metamonada</taxon>
        <taxon>Diplomonadida</taxon>
        <taxon>Hexamitidae</taxon>
        <taxon>Hexamitinae</taxon>
        <taxon>Hexamita</taxon>
    </lineage>
</organism>
<keyword evidence="2" id="KW-1185">Reference proteome</keyword>
<protein>
    <submittedName>
        <fullName evidence="1">Hypothetical_protein</fullName>
    </submittedName>
</protein>
<sequence>MLNNIWFQNVSRNESTARGMELPVNNLSECWVYAGFWNTTIHGFRSFMYYNVYYVQQNKTAQAAKLHAFFHFTNIFTFTKSGKRHSTCEEVSKNRISENRQAGFDRTSDSFQQSFTGCFSAHRCFPRSPNSFRESVCSHLQIYQLGQN</sequence>
<name>A0ABP1HIJ1_9EUKA</name>
<reference evidence="1 2" key="1">
    <citation type="submission" date="2024-07" db="EMBL/GenBank/DDBJ databases">
        <authorList>
            <person name="Akdeniz Z."/>
        </authorList>
    </citation>
    <scope>NUCLEOTIDE SEQUENCE [LARGE SCALE GENOMIC DNA]</scope>
</reference>
<evidence type="ECO:0000313" key="1">
    <source>
        <dbReference type="EMBL" id="CAL5994090.1"/>
    </source>
</evidence>
<evidence type="ECO:0000313" key="2">
    <source>
        <dbReference type="Proteomes" id="UP001642409"/>
    </source>
</evidence>